<sequence>MASHLQFIYSGYLLQILITSPSYPTPALFDDASCSITLEMICYTLKQMPTKKTLGVDNIRQEMLQLLQDQTISLIKVFRKLLERHLHPLIAIQIPILDLAQDGFREARGLLDQELCLAKIYNIFRRYYHISPALAFLDIKSAYDTVAHYVI</sequence>
<dbReference type="AlphaFoldDB" id="A0A9P6XYT0"/>
<evidence type="ECO:0000313" key="2">
    <source>
        <dbReference type="Proteomes" id="UP000717996"/>
    </source>
</evidence>
<reference evidence="1" key="1">
    <citation type="journal article" date="2020" name="Microb. Genom.">
        <title>Genetic diversity of clinical and environmental Mucorales isolates obtained from an investigation of mucormycosis cases among solid organ transplant recipients.</title>
        <authorList>
            <person name="Nguyen M.H."/>
            <person name="Kaul D."/>
            <person name="Muto C."/>
            <person name="Cheng S.J."/>
            <person name="Richter R.A."/>
            <person name="Bruno V.M."/>
            <person name="Liu G."/>
            <person name="Beyhan S."/>
            <person name="Sundermann A.J."/>
            <person name="Mounaud S."/>
            <person name="Pasculle A.W."/>
            <person name="Nierman W.C."/>
            <person name="Driscoll E."/>
            <person name="Cumbie R."/>
            <person name="Clancy C.J."/>
            <person name="Dupont C.L."/>
        </authorList>
    </citation>
    <scope>NUCLEOTIDE SEQUENCE</scope>
    <source>
        <strain evidence="1">GL16</strain>
    </source>
</reference>
<protein>
    <recommendedName>
        <fullName evidence="3">Reverse transcriptase domain-containing protein</fullName>
    </recommendedName>
</protein>
<evidence type="ECO:0008006" key="3">
    <source>
        <dbReference type="Google" id="ProtNLM"/>
    </source>
</evidence>
<evidence type="ECO:0000313" key="1">
    <source>
        <dbReference type="EMBL" id="KAG1535213.1"/>
    </source>
</evidence>
<organism evidence="1 2">
    <name type="scientific">Rhizopus oryzae</name>
    <name type="common">Mucormycosis agent</name>
    <name type="synonym">Rhizopus arrhizus var. delemar</name>
    <dbReference type="NCBI Taxonomy" id="64495"/>
    <lineage>
        <taxon>Eukaryota</taxon>
        <taxon>Fungi</taxon>
        <taxon>Fungi incertae sedis</taxon>
        <taxon>Mucoromycota</taxon>
        <taxon>Mucoromycotina</taxon>
        <taxon>Mucoromycetes</taxon>
        <taxon>Mucorales</taxon>
        <taxon>Mucorineae</taxon>
        <taxon>Rhizopodaceae</taxon>
        <taxon>Rhizopus</taxon>
    </lineage>
</organism>
<dbReference type="EMBL" id="JAANIT010002900">
    <property type="protein sequence ID" value="KAG1535213.1"/>
    <property type="molecule type" value="Genomic_DNA"/>
</dbReference>
<proteinExistence type="predicted"/>
<comment type="caution">
    <text evidence="1">The sequence shown here is derived from an EMBL/GenBank/DDBJ whole genome shotgun (WGS) entry which is preliminary data.</text>
</comment>
<accession>A0A9P6XYT0</accession>
<dbReference type="OrthoDB" id="2207723at2759"/>
<gene>
    <name evidence="1" type="ORF">G6F51_011663</name>
</gene>
<name>A0A9P6XYT0_RHIOR</name>
<dbReference type="Proteomes" id="UP000717996">
    <property type="component" value="Unassembled WGS sequence"/>
</dbReference>